<evidence type="ECO:0000256" key="1">
    <source>
        <dbReference type="ARBA" id="ARBA00009080"/>
    </source>
</evidence>
<name>A0ABV0M309_9HYPH</name>
<dbReference type="GO" id="GO:0016491">
    <property type="term" value="F:oxidoreductase activity"/>
    <property type="evidence" value="ECO:0007669"/>
    <property type="project" value="UniProtKB-KW"/>
</dbReference>
<evidence type="ECO:0000313" key="6">
    <source>
        <dbReference type="EMBL" id="MEQ1406258.1"/>
    </source>
</evidence>
<dbReference type="Pfam" id="PF03446">
    <property type="entry name" value="NAD_binding_2"/>
    <property type="match status" value="1"/>
</dbReference>
<keyword evidence="7" id="KW-1185">Reference proteome</keyword>
<comment type="similarity">
    <text evidence="1">Belongs to the HIBADH-related family.</text>
</comment>
<protein>
    <submittedName>
        <fullName evidence="6">NAD(P)-dependent oxidoreductase</fullName>
        <ecNumber evidence="6">1.1.-.-</ecNumber>
    </submittedName>
</protein>
<evidence type="ECO:0000259" key="4">
    <source>
        <dbReference type="Pfam" id="PF03446"/>
    </source>
</evidence>
<dbReference type="InterPro" id="IPR002204">
    <property type="entry name" value="3-OH-isobutyrate_DH-rel_CS"/>
</dbReference>
<dbReference type="InterPro" id="IPR015815">
    <property type="entry name" value="HIBADH-related"/>
</dbReference>
<keyword evidence="2 6" id="KW-0560">Oxidoreductase</keyword>
<evidence type="ECO:0000256" key="2">
    <source>
        <dbReference type="ARBA" id="ARBA00023002"/>
    </source>
</evidence>
<dbReference type="EC" id="1.1.-.-" evidence="6"/>
<dbReference type="PROSITE" id="PS00895">
    <property type="entry name" value="3_HYDROXYISOBUT_DH"/>
    <property type="match status" value="1"/>
</dbReference>
<gene>
    <name evidence="6" type="ORF">ABK249_15085</name>
</gene>
<proteinExistence type="inferred from homology"/>
<comment type="caution">
    <text evidence="6">The sequence shown here is derived from an EMBL/GenBank/DDBJ whole genome shotgun (WGS) entry which is preliminary data.</text>
</comment>
<feature type="domain" description="3-hydroxyisobutyrate dehydrogenase-like NAD-binding" evidence="5">
    <location>
        <begin position="171"/>
        <end position="291"/>
    </location>
</feature>
<keyword evidence="3" id="KW-0520">NAD</keyword>
<dbReference type="EMBL" id="JBEAAL010000009">
    <property type="protein sequence ID" value="MEQ1406258.1"/>
    <property type="molecule type" value="Genomic_DNA"/>
</dbReference>
<dbReference type="RefSeq" id="WP_037150237.1">
    <property type="nucleotide sequence ID" value="NZ_JBEAAL010000009.1"/>
</dbReference>
<dbReference type="Gene3D" id="3.40.50.720">
    <property type="entry name" value="NAD(P)-binding Rossmann-like Domain"/>
    <property type="match status" value="1"/>
</dbReference>
<reference evidence="6 7" key="1">
    <citation type="submission" date="2024-05" db="EMBL/GenBank/DDBJ databases">
        <title>Neorhizobium sp. Rsf11, a plant growth promoting and heavy metal resistant PAH-degrader.</title>
        <authorList>
            <person name="Golubev S.N."/>
            <person name="Muratova A.Y."/>
            <person name="Markelova M.I."/>
        </authorList>
    </citation>
    <scope>NUCLEOTIDE SEQUENCE [LARGE SCALE GENOMIC DNA]</scope>
    <source>
        <strain evidence="6 7">Rsf11</strain>
    </source>
</reference>
<dbReference type="SUPFAM" id="SSF51735">
    <property type="entry name" value="NAD(P)-binding Rossmann-fold domains"/>
    <property type="match status" value="1"/>
</dbReference>
<dbReference type="InterPro" id="IPR036291">
    <property type="entry name" value="NAD(P)-bd_dom_sf"/>
</dbReference>
<dbReference type="InterPro" id="IPR029154">
    <property type="entry name" value="HIBADH-like_NADP-bd"/>
</dbReference>
<dbReference type="InterPro" id="IPR013328">
    <property type="entry name" value="6PGD_dom2"/>
</dbReference>
<dbReference type="InterPro" id="IPR006115">
    <property type="entry name" value="6PGDH_NADP-bd"/>
</dbReference>
<dbReference type="SUPFAM" id="SSF48179">
    <property type="entry name" value="6-phosphogluconate dehydrogenase C-terminal domain-like"/>
    <property type="match status" value="1"/>
</dbReference>
<dbReference type="Pfam" id="PF14833">
    <property type="entry name" value="NAD_binding_11"/>
    <property type="match status" value="1"/>
</dbReference>
<organism evidence="6 7">
    <name type="scientific">Neorhizobium phenanthreniclasticum</name>
    <dbReference type="NCBI Taxonomy" id="3157917"/>
    <lineage>
        <taxon>Bacteria</taxon>
        <taxon>Pseudomonadati</taxon>
        <taxon>Pseudomonadota</taxon>
        <taxon>Alphaproteobacteria</taxon>
        <taxon>Hyphomicrobiales</taxon>
        <taxon>Rhizobiaceae</taxon>
        <taxon>Rhizobium/Agrobacterium group</taxon>
        <taxon>Neorhizobium</taxon>
    </lineage>
</organism>
<dbReference type="PANTHER" id="PTHR43060:SF15">
    <property type="entry name" value="3-HYDROXYISOBUTYRATE DEHYDROGENASE-LIKE 1, MITOCHONDRIAL-RELATED"/>
    <property type="match status" value="1"/>
</dbReference>
<feature type="domain" description="6-phosphogluconate dehydrogenase NADP-binding" evidence="4">
    <location>
        <begin position="9"/>
        <end position="166"/>
    </location>
</feature>
<evidence type="ECO:0000259" key="5">
    <source>
        <dbReference type="Pfam" id="PF14833"/>
    </source>
</evidence>
<evidence type="ECO:0000256" key="3">
    <source>
        <dbReference type="ARBA" id="ARBA00023027"/>
    </source>
</evidence>
<dbReference type="Gene3D" id="1.10.1040.10">
    <property type="entry name" value="N-(1-d-carboxylethyl)-l-norvaline Dehydrogenase, domain 2"/>
    <property type="match status" value="1"/>
</dbReference>
<dbReference type="Proteomes" id="UP001496627">
    <property type="component" value="Unassembled WGS sequence"/>
</dbReference>
<dbReference type="PANTHER" id="PTHR43060">
    <property type="entry name" value="3-HYDROXYISOBUTYRATE DEHYDROGENASE-LIKE 1, MITOCHONDRIAL-RELATED"/>
    <property type="match status" value="1"/>
</dbReference>
<sequence length="297" mass="30685">MNSTDSRKKVGFVGLGIMGRSMAGHILDGGHELHVYNRTKGKGAELVARGAVWHDSAGEVAAACDILVTIVGYPKDVEETYLGAGGIVERAKAGAVLIDMTTSSPTLAVEIAAKAAQKGVRTLDAPVSGGDVGAKAGKLSIMVGGDEAAFNVALPLLRLMGENIVLQGGPGAGQHTKMSNQIAIASTMIAVSESLAYAKASGLDAGRVLSSIGTGAASSFALNVLGPKMLADDYAPGFYVHHFIKDMSIAIAEAERMKLDLPGLALAKRLYETLASSGFGEEGTQAIYRLYEQHAGK</sequence>
<dbReference type="PIRSF" id="PIRSF000103">
    <property type="entry name" value="HIBADH"/>
    <property type="match status" value="1"/>
</dbReference>
<accession>A0ABV0M309</accession>
<evidence type="ECO:0000313" key="7">
    <source>
        <dbReference type="Proteomes" id="UP001496627"/>
    </source>
</evidence>
<dbReference type="InterPro" id="IPR008927">
    <property type="entry name" value="6-PGluconate_DH-like_C_sf"/>
</dbReference>